<keyword evidence="3" id="KW-1185">Reference proteome</keyword>
<protein>
    <submittedName>
        <fullName evidence="2">Suppressor of fused domain protein</fullName>
    </submittedName>
</protein>
<dbReference type="Proteomes" id="UP000434639">
    <property type="component" value="Unassembled WGS sequence"/>
</dbReference>
<dbReference type="AlphaFoldDB" id="A0A7X2V5U0"/>
<comment type="caution">
    <text evidence="2">The sequence shown here is derived from an EMBL/GenBank/DDBJ whole genome shotgun (WGS) entry which is preliminary data.</text>
</comment>
<dbReference type="EMBL" id="WMIB01000015">
    <property type="protein sequence ID" value="MTH54541.1"/>
    <property type="molecule type" value="Genomic_DNA"/>
</dbReference>
<proteinExistence type="predicted"/>
<dbReference type="OrthoDB" id="8479146at2"/>
<sequence>MSITKENKMIAKSALEAFGGKPSVSRYWDENNDSNIDLLSVLNKPFDGVTSISTIGLSEYPIEYSIDEKPLRIEIAGACGSEFEYFANVLSACAFNIINTKMHVSHGEVFKDVIKMYDSESEMKHVLFTSPFIWENLDNIDFPDKKVTWLLAVPISTEELLFAKKEGTEALEDLFEKEDIDIFNLNRQSVL</sequence>
<dbReference type="RefSeq" id="WP_155113052.1">
    <property type="nucleotide sequence ID" value="NZ_WMIB01000015.1"/>
</dbReference>
<evidence type="ECO:0000259" key="1">
    <source>
        <dbReference type="Pfam" id="PF05076"/>
    </source>
</evidence>
<organism evidence="2 3">
    <name type="scientific">Metabacillus mangrovi</name>
    <dbReference type="NCBI Taxonomy" id="1491830"/>
    <lineage>
        <taxon>Bacteria</taxon>
        <taxon>Bacillati</taxon>
        <taxon>Bacillota</taxon>
        <taxon>Bacilli</taxon>
        <taxon>Bacillales</taxon>
        <taxon>Bacillaceae</taxon>
        <taxon>Metabacillus</taxon>
    </lineage>
</organism>
<evidence type="ECO:0000313" key="3">
    <source>
        <dbReference type="Proteomes" id="UP000434639"/>
    </source>
</evidence>
<evidence type="ECO:0000313" key="2">
    <source>
        <dbReference type="EMBL" id="MTH54541.1"/>
    </source>
</evidence>
<name>A0A7X2V5U0_9BACI</name>
<accession>A0A7X2V5U0</accession>
<dbReference type="Pfam" id="PF05076">
    <property type="entry name" value="SUFU"/>
    <property type="match status" value="1"/>
</dbReference>
<feature type="domain" description="Suppressor of fused-like" evidence="1">
    <location>
        <begin position="34"/>
        <end position="188"/>
    </location>
</feature>
<reference evidence="2 3" key="1">
    <citation type="journal article" date="2017" name="Int. J. Syst. Evol. Microbiol.">
        <title>Bacillus mangrovi sp. nov., isolated from a sediment sample from a mangrove forest.</title>
        <authorList>
            <person name="Gupta V."/>
            <person name="Singh P.K."/>
            <person name="Korpole S."/>
            <person name="Tanuku N.R.S."/>
            <person name="Pinnaka A.K."/>
        </authorList>
    </citation>
    <scope>NUCLEOTIDE SEQUENCE [LARGE SCALE GENOMIC DNA]</scope>
    <source>
        <strain evidence="2 3">KCTC 33872</strain>
    </source>
</reference>
<dbReference type="InterPro" id="IPR020941">
    <property type="entry name" value="SUFU-like_domain"/>
</dbReference>
<gene>
    <name evidence="2" type="ORF">GKZ89_14145</name>
</gene>